<dbReference type="InterPro" id="IPR042230">
    <property type="entry name" value="CusF_sf"/>
</dbReference>
<reference evidence="6" key="1">
    <citation type="submission" date="2020-09" db="EMBL/GenBank/DDBJ databases">
        <title>Pelagicoccus enzymogenes sp. nov. with an EPS production, isolated from marine sediment.</title>
        <authorList>
            <person name="Feng X."/>
        </authorList>
    </citation>
    <scope>NUCLEOTIDE SEQUENCE</scope>
    <source>
        <strain evidence="6">NFK12</strain>
    </source>
</reference>
<dbReference type="InterPro" id="IPR036249">
    <property type="entry name" value="Thioredoxin-like_sf"/>
</dbReference>
<evidence type="ECO:0000313" key="7">
    <source>
        <dbReference type="Proteomes" id="UP000622317"/>
    </source>
</evidence>
<keyword evidence="7" id="KW-1185">Reference proteome</keyword>
<gene>
    <name evidence="6" type="ORF">IEN85_09670</name>
</gene>
<evidence type="ECO:0000256" key="2">
    <source>
        <dbReference type="ARBA" id="ARBA00023008"/>
    </source>
</evidence>
<evidence type="ECO:0000256" key="1">
    <source>
        <dbReference type="ARBA" id="ARBA00010996"/>
    </source>
</evidence>
<protein>
    <submittedName>
        <fullName evidence="6">SCO family protein</fullName>
    </submittedName>
</protein>
<organism evidence="6 7">
    <name type="scientific">Pelagicoccus enzymogenes</name>
    <dbReference type="NCBI Taxonomy" id="2773457"/>
    <lineage>
        <taxon>Bacteria</taxon>
        <taxon>Pseudomonadati</taxon>
        <taxon>Verrucomicrobiota</taxon>
        <taxon>Opitutia</taxon>
        <taxon>Puniceicoccales</taxon>
        <taxon>Pelagicoccaceae</taxon>
        <taxon>Pelagicoccus</taxon>
    </lineage>
</organism>
<dbReference type="GO" id="GO:0046872">
    <property type="term" value="F:metal ion binding"/>
    <property type="evidence" value="ECO:0007669"/>
    <property type="project" value="UniProtKB-KW"/>
</dbReference>
<keyword evidence="3" id="KW-0479">Metal-binding</keyword>
<dbReference type="Proteomes" id="UP000622317">
    <property type="component" value="Unassembled WGS sequence"/>
</dbReference>
<dbReference type="InterPro" id="IPR021647">
    <property type="entry name" value="CusF_Ec"/>
</dbReference>
<dbReference type="InterPro" id="IPR013766">
    <property type="entry name" value="Thioredoxin_domain"/>
</dbReference>
<proteinExistence type="inferred from homology"/>
<evidence type="ECO:0000259" key="5">
    <source>
        <dbReference type="PROSITE" id="PS51352"/>
    </source>
</evidence>
<keyword evidence="2 3" id="KW-0186">Copper</keyword>
<name>A0A927IHE9_9BACT</name>
<dbReference type="AlphaFoldDB" id="A0A927IHE9"/>
<comment type="caution">
    <text evidence="6">The sequence shown here is derived from an EMBL/GenBank/DDBJ whole genome shotgun (WGS) entry which is preliminary data.</text>
</comment>
<dbReference type="EMBL" id="JACYFG010000013">
    <property type="protein sequence ID" value="MBD5779759.1"/>
    <property type="molecule type" value="Genomic_DNA"/>
</dbReference>
<dbReference type="CDD" id="cd02968">
    <property type="entry name" value="SCO"/>
    <property type="match status" value="1"/>
</dbReference>
<sequence length="294" mass="32431">MNAFQLFGNLRKWGLAWLALGCLGSVMGAGSERVFEVRGIVRGPVSEGTLLVEHQDIPGFMPAMTMPFYLGEGEPKVSLALGDEVRFQFVVGEGSSRAERFEVLDAARRSGKSEAIGKTSGSWSREGTLLPAFELLDESGRSVRESEFEGRYTVVTFIFTRCPVPEFCPLLSSKFARLQGLILHDPEFQKLDTEVTLLSVSLDPEWDRPNVLADYGRRVGANPDIWRFATGESSEVARLATFAGLSYSGEGTAISHDLRTLLVGPEGRLLEVWPGNRWKPEMVLEAIQARKASE</sequence>
<dbReference type="SUPFAM" id="SSF52833">
    <property type="entry name" value="Thioredoxin-like"/>
    <property type="match status" value="1"/>
</dbReference>
<dbReference type="Gene3D" id="3.40.30.10">
    <property type="entry name" value="Glutaredoxin"/>
    <property type="match status" value="1"/>
</dbReference>
<evidence type="ECO:0000313" key="6">
    <source>
        <dbReference type="EMBL" id="MBD5779759.1"/>
    </source>
</evidence>
<feature type="binding site" evidence="3">
    <location>
        <position position="162"/>
    </location>
    <ligand>
        <name>Cu cation</name>
        <dbReference type="ChEBI" id="CHEBI:23378"/>
    </ligand>
</feature>
<dbReference type="PROSITE" id="PS51352">
    <property type="entry name" value="THIOREDOXIN_2"/>
    <property type="match status" value="1"/>
</dbReference>
<feature type="binding site" evidence="3">
    <location>
        <position position="168"/>
    </location>
    <ligand>
        <name>Cu cation</name>
        <dbReference type="ChEBI" id="CHEBI:23378"/>
    </ligand>
</feature>
<feature type="disulfide bond" description="Redox-active" evidence="4">
    <location>
        <begin position="162"/>
        <end position="168"/>
    </location>
</feature>
<accession>A0A927IHE9</accession>
<dbReference type="Pfam" id="PF11604">
    <property type="entry name" value="CusF_Ec"/>
    <property type="match status" value="1"/>
</dbReference>
<dbReference type="Pfam" id="PF02630">
    <property type="entry name" value="SCO1-SenC"/>
    <property type="match status" value="1"/>
</dbReference>
<evidence type="ECO:0000256" key="4">
    <source>
        <dbReference type="PIRSR" id="PIRSR603782-2"/>
    </source>
</evidence>
<dbReference type="PANTHER" id="PTHR12151:SF25">
    <property type="entry name" value="LINALOOL DEHYDRATASE_ISOMERASE DOMAIN-CONTAINING PROTEIN"/>
    <property type="match status" value="1"/>
</dbReference>
<dbReference type="InterPro" id="IPR003782">
    <property type="entry name" value="SCO1/SenC"/>
</dbReference>
<dbReference type="PANTHER" id="PTHR12151">
    <property type="entry name" value="ELECTRON TRANSPORT PROTIN SCO1/SENC FAMILY MEMBER"/>
    <property type="match status" value="1"/>
</dbReference>
<dbReference type="RefSeq" id="WP_191616885.1">
    <property type="nucleotide sequence ID" value="NZ_JACYFG010000013.1"/>
</dbReference>
<feature type="binding site" evidence="3">
    <location>
        <position position="256"/>
    </location>
    <ligand>
        <name>Cu cation</name>
        <dbReference type="ChEBI" id="CHEBI:23378"/>
    </ligand>
</feature>
<evidence type="ECO:0000256" key="3">
    <source>
        <dbReference type="PIRSR" id="PIRSR603782-1"/>
    </source>
</evidence>
<dbReference type="Gene3D" id="2.40.50.320">
    <property type="entry name" value="Copper binding periplasmic protein CusF"/>
    <property type="match status" value="1"/>
</dbReference>
<keyword evidence="4" id="KW-1015">Disulfide bond</keyword>
<comment type="similarity">
    <text evidence="1">Belongs to the SCO1/2 family.</text>
</comment>
<feature type="domain" description="Thioredoxin" evidence="5">
    <location>
        <begin position="124"/>
        <end position="292"/>
    </location>
</feature>